<gene>
    <name evidence="1" type="ORF">GKO32_22045</name>
</gene>
<proteinExistence type="predicted"/>
<reference evidence="1 2" key="1">
    <citation type="submission" date="2019-11" db="EMBL/GenBank/DDBJ databases">
        <title>Draft genome of Amycolatopsis RM579.</title>
        <authorList>
            <person name="Duangmal K."/>
            <person name="Mingma R."/>
        </authorList>
    </citation>
    <scope>NUCLEOTIDE SEQUENCE [LARGE SCALE GENOMIC DNA]</scope>
    <source>
        <strain evidence="1 2">RM579</strain>
    </source>
</reference>
<dbReference type="Proteomes" id="UP000440096">
    <property type="component" value="Unassembled WGS sequence"/>
</dbReference>
<comment type="caution">
    <text evidence="1">The sequence shown here is derived from an EMBL/GenBank/DDBJ whole genome shotgun (WGS) entry which is preliminary data.</text>
</comment>
<dbReference type="EMBL" id="WMBA01000037">
    <property type="protein sequence ID" value="MTD56626.1"/>
    <property type="molecule type" value="Genomic_DNA"/>
</dbReference>
<evidence type="ECO:0000313" key="1">
    <source>
        <dbReference type="EMBL" id="MTD56626.1"/>
    </source>
</evidence>
<sequence length="82" mass="8704">MTDSAEEVRAARRARHAAIRAEVADEETEAAEAEAADAATLDVSLHLRISHALPAALRGKSCGAGSSKLSCRAWKIPIVTFF</sequence>
<organism evidence="1 2">
    <name type="scientific">Amycolatopsis pithecellobii</name>
    <dbReference type="NCBI Taxonomy" id="664692"/>
    <lineage>
        <taxon>Bacteria</taxon>
        <taxon>Bacillati</taxon>
        <taxon>Actinomycetota</taxon>
        <taxon>Actinomycetes</taxon>
        <taxon>Pseudonocardiales</taxon>
        <taxon>Pseudonocardiaceae</taxon>
        <taxon>Amycolatopsis</taxon>
    </lineage>
</organism>
<protein>
    <submittedName>
        <fullName evidence="1">Uncharacterized protein</fullName>
    </submittedName>
</protein>
<accession>A0A6N7Z8A8</accession>
<keyword evidence="2" id="KW-1185">Reference proteome</keyword>
<name>A0A6N7Z8A8_9PSEU</name>
<evidence type="ECO:0000313" key="2">
    <source>
        <dbReference type="Proteomes" id="UP000440096"/>
    </source>
</evidence>
<dbReference type="RefSeq" id="WP_154758787.1">
    <property type="nucleotide sequence ID" value="NZ_WMBA01000037.1"/>
</dbReference>
<dbReference type="AlphaFoldDB" id="A0A6N7Z8A8"/>